<dbReference type="InterPro" id="IPR023346">
    <property type="entry name" value="Lysozyme-like_dom_sf"/>
</dbReference>
<sequence length="232" mass="26916">MNYNPLHIIQSKVGVTRSDSFNEDTARAIMHYLQLNPLEAAHFLGQCHHESGGFRVFEENLNYSWERLLLVFPRHFRVQLSKEETEGKTDQQIKDLTRFREIELARSYDRNPQKIANRVYANRMGNGNEASGDGWKHRGFGPIQLTGKVNQSDFAKWIGDPEIIKNPSLISTRYPLDSAHYFFEKNKLYHLCTDLSNDTINTLTRRINGGTHGLDDRIRQTKRIATWLNPKT</sequence>
<organism evidence="1 2">
    <name type="scientific">Mongoliibacter ruber</name>
    <dbReference type="NCBI Taxonomy" id="1750599"/>
    <lineage>
        <taxon>Bacteria</taxon>
        <taxon>Pseudomonadati</taxon>
        <taxon>Bacteroidota</taxon>
        <taxon>Cytophagia</taxon>
        <taxon>Cytophagales</taxon>
        <taxon>Cyclobacteriaceae</taxon>
        <taxon>Mongoliibacter</taxon>
    </lineage>
</organism>
<dbReference type="SUPFAM" id="SSF53955">
    <property type="entry name" value="Lysozyme-like"/>
    <property type="match status" value="1"/>
</dbReference>
<evidence type="ECO:0000313" key="1">
    <source>
        <dbReference type="EMBL" id="PRY90572.1"/>
    </source>
</evidence>
<dbReference type="RefSeq" id="WP_211300130.1">
    <property type="nucleotide sequence ID" value="NZ_PVTR01000001.1"/>
</dbReference>
<proteinExistence type="predicted"/>
<dbReference type="EMBL" id="PVTR01000001">
    <property type="protein sequence ID" value="PRY90572.1"/>
    <property type="molecule type" value="Genomic_DNA"/>
</dbReference>
<evidence type="ECO:0000313" key="2">
    <source>
        <dbReference type="Proteomes" id="UP000238157"/>
    </source>
</evidence>
<gene>
    <name evidence="1" type="ORF">CLW00_101235</name>
</gene>
<dbReference type="Proteomes" id="UP000238157">
    <property type="component" value="Unassembled WGS sequence"/>
</dbReference>
<dbReference type="PANTHER" id="PTHR34408:SF1">
    <property type="entry name" value="GLYCOSYL HYDROLASE FAMILY 19 DOMAIN-CONTAINING PROTEIN HI_1415"/>
    <property type="match status" value="1"/>
</dbReference>
<dbReference type="PANTHER" id="PTHR34408">
    <property type="entry name" value="FAMILY PROTEIN, PUTATIVE-RELATED"/>
    <property type="match status" value="1"/>
</dbReference>
<comment type="caution">
    <text evidence="1">The sequence shown here is derived from an EMBL/GenBank/DDBJ whole genome shotgun (WGS) entry which is preliminary data.</text>
</comment>
<dbReference type="Gene3D" id="1.10.530.10">
    <property type="match status" value="1"/>
</dbReference>
<protein>
    <submittedName>
        <fullName evidence="1">Putative chitinase</fullName>
    </submittedName>
</protein>
<dbReference type="InterPro" id="IPR052354">
    <property type="entry name" value="Cell_Wall_Dynamics_Protein"/>
</dbReference>
<name>A0A2T0WV49_9BACT</name>
<reference evidence="1 2" key="1">
    <citation type="submission" date="2018-03" db="EMBL/GenBank/DDBJ databases">
        <title>Genomic Encyclopedia of Archaeal and Bacterial Type Strains, Phase II (KMG-II): from individual species to whole genera.</title>
        <authorList>
            <person name="Goeker M."/>
        </authorList>
    </citation>
    <scope>NUCLEOTIDE SEQUENCE [LARGE SCALE GENOMIC DNA]</scope>
    <source>
        <strain evidence="1 2">DSM 27929</strain>
    </source>
</reference>
<keyword evidence="2" id="KW-1185">Reference proteome</keyword>
<accession>A0A2T0WV49</accession>
<dbReference type="AlphaFoldDB" id="A0A2T0WV49"/>